<protein>
    <recommendedName>
        <fullName evidence="1">Autotransporter domain-containing protein</fullName>
    </recommendedName>
</protein>
<name>A0A4V6IMW1_METTU</name>
<dbReference type="SMART" id="SM00869">
    <property type="entry name" value="Autotransporter"/>
    <property type="match status" value="1"/>
</dbReference>
<dbReference type="PROSITE" id="PS51208">
    <property type="entry name" value="AUTOTRANSPORTER"/>
    <property type="match status" value="1"/>
</dbReference>
<sequence>MRDLLFRRNAAIEPRPATAGGGRRRIAMVLRIGLIAGGPAIGLASGAKAQTMTFEGLEDGELVNAYYNGGSGSLGSQGGQAKNYGVAWVGALAGFAPNGTFNNVANEPTSPTVMGFLSGPAPVMNVANGFTKGFSFAYAAPFFTGTITVWSGLNGTGTELATLTLPTNGSNPNFSESYSNWTPIGVGFSGIAESVTFGGTANFIVFDDVTINSINPGGSTINTTQPFFLASALGATVSPVFQGGTLRMDQINGVYAQNFTLNNSATNTIDEAGNVSTFTGVFSDAAPGTPGNLIIANSGAGGSATFTGVNTYTGTTTINAGATLIIGPGGSIDNLSTITNSGVLNVAAGGAITVAGITNNTTGVITNFGAITDALDNSGVVINAAAYNADVNNFATGAIVNSGVWTGDLLSNTGSIINSGTWNSASFNNNAGGVVNTAGVLTATAALANAGLFNAQGSLTTPLVNNTGVFNVTGPLAGSIGTFNNAGTLSLVNGSTTDTFAATTYNGQGGRFAIDVNPTSTAATQRADLLKVTNLSGSTSLFINAVGGSGLIRTPIPVIAATTVAPGTSVSVGNNPGIINYSLQQAGGTYNLISTVNTSVASATPTGINAVVSALNTGFFQNASAFISEPPDPSRNQWNGGPWIRVADGQNDVSSLTSAQNPTGTASAPAKVRANFNGFQTGVDLGVANVEGSGWNTHLGVTAGQVNLRTNDLVTTNISSQVQVPFIGIYGAVTGHNFFADFQVREDFYEMNLYNPGAFLTGSNLAGTALAVNASAGYRFDLPSSWFVEPSVAFMYSDLHLDSLRVGLDSSGMSSAYLNFNPFLSDLGRAGVRVGTTYISDALQLALQPFVTGSVWREFAGDTHTTFVTQGASVPLSVTRIGTFGQVGVGVSAQVLKTGVLGFLRGDYRFGDSISGYALVAGLRYQF</sequence>
<proteinExistence type="predicted"/>
<feature type="domain" description="Autotransporter" evidence="1">
    <location>
        <begin position="635"/>
        <end position="927"/>
    </location>
</feature>
<gene>
    <name evidence="2" type="ORF">MTUNDRAET4_3135</name>
</gene>
<evidence type="ECO:0000313" key="2">
    <source>
        <dbReference type="EMBL" id="VFU10022.1"/>
    </source>
</evidence>
<evidence type="ECO:0000259" key="1">
    <source>
        <dbReference type="PROSITE" id="PS51208"/>
    </source>
</evidence>
<dbReference type="Gene3D" id="2.40.128.130">
    <property type="entry name" value="Autotransporter beta-domain"/>
    <property type="match status" value="1"/>
</dbReference>
<dbReference type="OrthoDB" id="7967758at2"/>
<reference evidence="2 3" key="1">
    <citation type="submission" date="2019-03" db="EMBL/GenBank/DDBJ databases">
        <authorList>
            <person name="Kox A.R. M."/>
        </authorList>
    </citation>
    <scope>NUCLEOTIDE SEQUENCE [LARGE SCALE GENOMIC DNA]</scope>
    <source>
        <strain evidence="2">MTUNDRAET4 annotated genome</strain>
    </source>
</reference>
<dbReference type="Pfam" id="PF03797">
    <property type="entry name" value="Autotransporter"/>
    <property type="match status" value="1"/>
</dbReference>
<dbReference type="AlphaFoldDB" id="A0A4V6IMW1"/>
<dbReference type="Proteomes" id="UP000294360">
    <property type="component" value="Chromosome"/>
</dbReference>
<dbReference type="RefSeq" id="WP_134490589.1">
    <property type="nucleotide sequence ID" value="NZ_LR536450.1"/>
</dbReference>
<accession>A0A4V6IMW1</accession>
<dbReference type="InterPro" id="IPR005546">
    <property type="entry name" value="Autotransporte_beta"/>
</dbReference>
<dbReference type="SUPFAM" id="SSF103515">
    <property type="entry name" value="Autotransporter"/>
    <property type="match status" value="1"/>
</dbReference>
<dbReference type="KEGG" id="mtun:MTUNDRAET4_3135"/>
<evidence type="ECO:0000313" key="3">
    <source>
        <dbReference type="Proteomes" id="UP000294360"/>
    </source>
</evidence>
<dbReference type="InterPro" id="IPR036709">
    <property type="entry name" value="Autotransporte_beta_dom_sf"/>
</dbReference>
<organism evidence="2 3">
    <name type="scientific">Methylocella tundrae</name>
    <dbReference type="NCBI Taxonomy" id="227605"/>
    <lineage>
        <taxon>Bacteria</taxon>
        <taxon>Pseudomonadati</taxon>
        <taxon>Pseudomonadota</taxon>
        <taxon>Alphaproteobacteria</taxon>
        <taxon>Hyphomicrobiales</taxon>
        <taxon>Beijerinckiaceae</taxon>
        <taxon>Methylocella</taxon>
    </lineage>
</organism>
<dbReference type="EMBL" id="LR536450">
    <property type="protein sequence ID" value="VFU10022.1"/>
    <property type="molecule type" value="Genomic_DNA"/>
</dbReference>